<dbReference type="GeneID" id="92038092"/>
<feature type="compositionally biased region" description="Polar residues" evidence="4">
    <location>
        <begin position="311"/>
        <end position="321"/>
    </location>
</feature>
<dbReference type="CDD" id="cd01850">
    <property type="entry name" value="CDC_Septin"/>
    <property type="match status" value="1"/>
</dbReference>
<dbReference type="Pfam" id="PF00735">
    <property type="entry name" value="Septin"/>
    <property type="match status" value="1"/>
</dbReference>
<evidence type="ECO:0000256" key="2">
    <source>
        <dbReference type="ARBA" id="ARBA00023134"/>
    </source>
</evidence>
<sequence>MAAPTVFPNSHVGFDSITSQIERKLLKRGFQFNVICVGQTGLGKSTLINTIFASHLIDSKGRLLPDEPVRTTTEIHPVSHIIEENGVRLRLNIVDTPGYGDLVNNDRCWDPIVKYIKDQHSAYLRKELTAQRERYIQDTRIHACLFFIQPSGHSLKPIDIVVLKKLSDVVNVVPVIAKADSLTLEERQAFKERIKEEFAFHNLKMYPYDNEELDDEERSVNTQIKSLVPFAVVGSEKSIIVNGKQVRGRQNRWGVINVEDENHCEFDLIETTSQIHYETFRAKQLLALKESSAQGHGSRPISPAADRELSRNSNRMTMNGY</sequence>
<proteinExistence type="inferred from homology"/>
<dbReference type="SUPFAM" id="SSF52540">
    <property type="entry name" value="P-loop containing nucleoside triphosphate hydrolases"/>
    <property type="match status" value="1"/>
</dbReference>
<evidence type="ECO:0000313" key="7">
    <source>
        <dbReference type="Proteomes" id="UP001433268"/>
    </source>
</evidence>
<gene>
    <name evidence="6" type="ORF">PG997_000717</name>
</gene>
<organism evidence="6 7">
    <name type="scientific">Apiospora hydei</name>
    <dbReference type="NCBI Taxonomy" id="1337664"/>
    <lineage>
        <taxon>Eukaryota</taxon>
        <taxon>Fungi</taxon>
        <taxon>Dikarya</taxon>
        <taxon>Ascomycota</taxon>
        <taxon>Pezizomycotina</taxon>
        <taxon>Sordariomycetes</taxon>
        <taxon>Xylariomycetidae</taxon>
        <taxon>Amphisphaeriales</taxon>
        <taxon>Apiosporaceae</taxon>
        <taxon>Apiospora</taxon>
    </lineage>
</organism>
<dbReference type="InterPro" id="IPR027417">
    <property type="entry name" value="P-loop_NTPase"/>
</dbReference>
<keyword evidence="2 3" id="KW-0342">GTP-binding</keyword>
<dbReference type="PROSITE" id="PS51719">
    <property type="entry name" value="G_SEPTIN"/>
    <property type="match status" value="1"/>
</dbReference>
<keyword evidence="1 3" id="KW-0547">Nucleotide-binding</keyword>
<accession>A0ABR1XBI4</accession>
<evidence type="ECO:0000259" key="5">
    <source>
        <dbReference type="PROSITE" id="PS51719"/>
    </source>
</evidence>
<protein>
    <recommendedName>
        <fullName evidence="5">Septin-type G domain-containing protein</fullName>
    </recommendedName>
</protein>
<dbReference type="Proteomes" id="UP001433268">
    <property type="component" value="Unassembled WGS sequence"/>
</dbReference>
<feature type="region of interest" description="Disordered" evidence="4">
    <location>
        <begin position="291"/>
        <end position="321"/>
    </location>
</feature>
<dbReference type="Gene3D" id="3.40.50.300">
    <property type="entry name" value="P-loop containing nucleotide triphosphate hydrolases"/>
    <property type="match status" value="1"/>
</dbReference>
<evidence type="ECO:0000256" key="3">
    <source>
        <dbReference type="RuleBase" id="RU004560"/>
    </source>
</evidence>
<evidence type="ECO:0000256" key="1">
    <source>
        <dbReference type="ARBA" id="ARBA00022741"/>
    </source>
</evidence>
<dbReference type="PIRSF" id="PIRSF006698">
    <property type="entry name" value="Septin"/>
    <property type="match status" value="1"/>
</dbReference>
<name>A0ABR1XBI4_9PEZI</name>
<dbReference type="InterPro" id="IPR030379">
    <property type="entry name" value="G_SEPTIN_dom"/>
</dbReference>
<evidence type="ECO:0000313" key="6">
    <source>
        <dbReference type="EMBL" id="KAK8094032.1"/>
    </source>
</evidence>
<dbReference type="PANTHER" id="PTHR18884">
    <property type="entry name" value="SEPTIN"/>
    <property type="match status" value="1"/>
</dbReference>
<evidence type="ECO:0000256" key="4">
    <source>
        <dbReference type="SAM" id="MobiDB-lite"/>
    </source>
</evidence>
<comment type="caution">
    <text evidence="6">The sequence shown here is derived from an EMBL/GenBank/DDBJ whole genome shotgun (WGS) entry which is preliminary data.</text>
</comment>
<feature type="domain" description="Septin-type G" evidence="5">
    <location>
        <begin position="28"/>
        <end position="299"/>
    </location>
</feature>
<comment type="similarity">
    <text evidence="3">Belongs to the TRAFAC class TrmE-Era-EngA-EngB-Septin-like GTPase superfamily. Septin GTPase family.</text>
</comment>
<dbReference type="EMBL" id="JAQQWN010000002">
    <property type="protein sequence ID" value="KAK8094032.1"/>
    <property type="molecule type" value="Genomic_DNA"/>
</dbReference>
<keyword evidence="7" id="KW-1185">Reference proteome</keyword>
<dbReference type="RefSeq" id="XP_066674805.1">
    <property type="nucleotide sequence ID" value="XM_066805032.1"/>
</dbReference>
<dbReference type="InterPro" id="IPR016491">
    <property type="entry name" value="Septin"/>
</dbReference>
<reference evidence="6 7" key="1">
    <citation type="submission" date="2023-01" db="EMBL/GenBank/DDBJ databases">
        <title>Analysis of 21 Apiospora genomes using comparative genomics revels a genus with tremendous synthesis potential of carbohydrate active enzymes and secondary metabolites.</title>
        <authorList>
            <person name="Sorensen T."/>
        </authorList>
    </citation>
    <scope>NUCLEOTIDE SEQUENCE [LARGE SCALE GENOMIC DNA]</scope>
    <source>
        <strain evidence="6 7">CBS 114990</strain>
    </source>
</reference>